<dbReference type="InterPro" id="IPR058003">
    <property type="entry name" value="Phage_gp12"/>
</dbReference>
<accession>X0YUX6</accession>
<evidence type="ECO:0000313" key="1">
    <source>
        <dbReference type="EMBL" id="GAG52143.1"/>
    </source>
</evidence>
<dbReference type="EMBL" id="BARS01054861">
    <property type="protein sequence ID" value="GAG52143.1"/>
    <property type="molecule type" value="Genomic_DNA"/>
</dbReference>
<comment type="caution">
    <text evidence="1">The sequence shown here is derived from an EMBL/GenBank/DDBJ whole genome shotgun (WGS) entry which is preliminary data.</text>
</comment>
<dbReference type="AlphaFoldDB" id="X0YUX6"/>
<gene>
    <name evidence="1" type="ORF">S01H1_81121</name>
</gene>
<sequence>DADPFSLRATSERSSQLNWLLAVDESILVFSAYSQFQARPADADVLTPTTAIILRLSNLESNPDIRPKLAGPQVLFGTREFGYTHFREYTFFESTQRKIGLNLGGSNDVTLNLPKYIDGFVTHWDVGETVDTAVAITPADRKTMYVYKYLWGSAQSGLAKQQASFSKWVFKQDVQWVKFMDNVLWLVLTDESGTYSCQIASDEMETPDALQLH</sequence>
<feature type="non-terminal residue" evidence="1">
    <location>
        <position position="1"/>
    </location>
</feature>
<proteinExistence type="predicted"/>
<organism evidence="1">
    <name type="scientific">marine sediment metagenome</name>
    <dbReference type="NCBI Taxonomy" id="412755"/>
    <lineage>
        <taxon>unclassified sequences</taxon>
        <taxon>metagenomes</taxon>
        <taxon>ecological metagenomes</taxon>
    </lineage>
</organism>
<protein>
    <submittedName>
        <fullName evidence="1">Uncharacterized protein</fullName>
    </submittedName>
</protein>
<feature type="non-terminal residue" evidence="1">
    <location>
        <position position="213"/>
    </location>
</feature>
<dbReference type="Pfam" id="PF25675">
    <property type="entry name" value="Phage_nozzle"/>
    <property type="match status" value="1"/>
</dbReference>
<name>X0YUX6_9ZZZZ</name>
<reference evidence="1" key="1">
    <citation type="journal article" date="2014" name="Front. Microbiol.">
        <title>High frequency of phylogenetically diverse reductive dehalogenase-homologous genes in deep subseafloor sedimentary metagenomes.</title>
        <authorList>
            <person name="Kawai M."/>
            <person name="Futagami T."/>
            <person name="Toyoda A."/>
            <person name="Takaki Y."/>
            <person name="Nishi S."/>
            <person name="Hori S."/>
            <person name="Arai W."/>
            <person name="Tsubouchi T."/>
            <person name="Morono Y."/>
            <person name="Uchiyama I."/>
            <person name="Ito T."/>
            <person name="Fujiyama A."/>
            <person name="Inagaki F."/>
            <person name="Takami H."/>
        </authorList>
    </citation>
    <scope>NUCLEOTIDE SEQUENCE</scope>
    <source>
        <strain evidence="1">Expedition CK06-06</strain>
    </source>
</reference>